<dbReference type="AlphaFoldDB" id="A0AAX6NBV2"/>
<evidence type="ECO:0000256" key="1">
    <source>
        <dbReference type="SAM" id="Phobius"/>
    </source>
</evidence>
<accession>A0AAX6NBV2</accession>
<keyword evidence="1" id="KW-1133">Transmembrane helix</keyword>
<evidence type="ECO:0000313" key="2">
    <source>
        <dbReference type="EMBL" id="MDU9693342.1"/>
    </source>
</evidence>
<proteinExistence type="predicted"/>
<gene>
    <name evidence="2" type="ORF">O0Q50_19405</name>
</gene>
<organism evidence="2 3">
    <name type="scientific">Priestia aryabhattai</name>
    <name type="common">Bacillus aryabhattai</name>
    <dbReference type="NCBI Taxonomy" id="412384"/>
    <lineage>
        <taxon>Bacteria</taxon>
        <taxon>Bacillati</taxon>
        <taxon>Bacillota</taxon>
        <taxon>Bacilli</taxon>
        <taxon>Bacillales</taxon>
        <taxon>Bacillaceae</taxon>
        <taxon>Priestia</taxon>
    </lineage>
</organism>
<keyword evidence="1" id="KW-0812">Transmembrane</keyword>
<comment type="caution">
    <text evidence="2">The sequence shown here is derived from an EMBL/GenBank/DDBJ whole genome shotgun (WGS) entry which is preliminary data.</text>
</comment>
<dbReference type="Proteomes" id="UP001269400">
    <property type="component" value="Unassembled WGS sequence"/>
</dbReference>
<protein>
    <submittedName>
        <fullName evidence="2">Uncharacterized protein</fullName>
    </submittedName>
</protein>
<dbReference type="RefSeq" id="WP_316910570.1">
    <property type="nucleotide sequence ID" value="NZ_JAPTGD010000002.1"/>
</dbReference>
<reference evidence="2" key="2">
    <citation type="submission" date="2022-12" db="EMBL/GenBank/DDBJ databases">
        <authorList>
            <person name="Dechsakulwatana C."/>
            <person name="Rungsihiranrut A."/>
            <person name="Muangchinda C."/>
            <person name="Ningthoujam R."/>
            <person name="Klankeo P."/>
            <person name="Pinyakong O."/>
        </authorList>
    </citation>
    <scope>NUCLEOTIDE SEQUENCE</scope>
    <source>
        <strain evidence="2">TL01-2</strain>
    </source>
</reference>
<keyword evidence="1" id="KW-0472">Membrane</keyword>
<feature type="transmembrane region" description="Helical" evidence="1">
    <location>
        <begin position="36"/>
        <end position="57"/>
    </location>
</feature>
<sequence>MDYNKSNSFSSTTIKKGVEKEIKNVKKLRGKKSKNLKLIIETTIVGVLLLLISWALLRLTFYDFNGYTANKKNDEHTSGTYFGSDQRNKEIKGVSNKFKTGAEVYFSTYVKEPFNQKDVTLTLLNKYGEIESTQMKVKVPVKPESNYVYGVLDQKSDGKSSLEEGEYIFRVTNGNNILSEGEFSVVKNN</sequence>
<evidence type="ECO:0000313" key="3">
    <source>
        <dbReference type="Proteomes" id="UP001269400"/>
    </source>
</evidence>
<name>A0AAX6NBV2_PRIAR</name>
<reference evidence="2" key="1">
    <citation type="journal article" date="2022" name="J Environ Chem Eng">
        <title>Biodegradation of petroleum oil using a constructed nonpathogenic and heavy metal-tolerant bacterial consortium isolated from marine sponges.</title>
        <authorList>
            <person name="Dechsakulwatana C."/>
            <person name="Rungsihiranrut A."/>
            <person name="Muangchinda C."/>
            <person name="Ningthoujam R."/>
            <person name="Klankeo P."/>
            <person name="Pinyakong O."/>
        </authorList>
    </citation>
    <scope>NUCLEOTIDE SEQUENCE</scope>
    <source>
        <strain evidence="2">TL01-2</strain>
    </source>
</reference>
<dbReference type="EMBL" id="JAPTGD010000002">
    <property type="protein sequence ID" value="MDU9693342.1"/>
    <property type="molecule type" value="Genomic_DNA"/>
</dbReference>